<comment type="caution">
    <text evidence="2">The sequence shown here is derived from an EMBL/GenBank/DDBJ whole genome shotgun (WGS) entry which is preliminary data.</text>
</comment>
<keyword evidence="3" id="KW-1185">Reference proteome</keyword>
<dbReference type="AlphaFoldDB" id="A0AAU9K5B1"/>
<evidence type="ECO:0000256" key="1">
    <source>
        <dbReference type="SAM" id="Phobius"/>
    </source>
</evidence>
<gene>
    <name evidence="2" type="ORF">BSTOLATCC_MIC57179</name>
</gene>
<protein>
    <submittedName>
        <fullName evidence="2">Uncharacterized protein</fullName>
    </submittedName>
</protein>
<keyword evidence="1" id="KW-0812">Transmembrane</keyword>
<keyword evidence="1" id="KW-1133">Transmembrane helix</keyword>
<feature type="transmembrane region" description="Helical" evidence="1">
    <location>
        <begin position="45"/>
        <end position="65"/>
    </location>
</feature>
<name>A0AAU9K5B1_9CILI</name>
<keyword evidence="1" id="KW-0472">Membrane</keyword>
<reference evidence="2" key="1">
    <citation type="submission" date="2021-09" db="EMBL/GenBank/DDBJ databases">
        <authorList>
            <consortium name="AG Swart"/>
            <person name="Singh M."/>
            <person name="Singh A."/>
            <person name="Seah K."/>
            <person name="Emmerich C."/>
        </authorList>
    </citation>
    <scope>NUCLEOTIDE SEQUENCE</scope>
    <source>
        <strain evidence="2">ATCC30299</strain>
    </source>
</reference>
<proteinExistence type="predicted"/>
<sequence>MDPESQATGNNCIYCLFLTSAISLLCVGLGNIAGGVAVWQKADSFNWYNGAYIILGGILTLLVILSGTTRKSMPWITIYLFLLLSCLCVEIGFTIGIIFYSDYESILGEEYANAIRYSMLAGCIIVFICFIIGCWYRGSLRNAQFYKQNAHLLEKRDIKYETPRTDAKREEMANKYDKLKEKWEKS</sequence>
<feature type="transmembrane region" description="Helical" evidence="1">
    <location>
        <begin position="77"/>
        <end position="100"/>
    </location>
</feature>
<accession>A0AAU9K5B1</accession>
<evidence type="ECO:0000313" key="2">
    <source>
        <dbReference type="EMBL" id="CAG9332893.1"/>
    </source>
</evidence>
<evidence type="ECO:0000313" key="3">
    <source>
        <dbReference type="Proteomes" id="UP001162131"/>
    </source>
</evidence>
<feature type="transmembrane region" description="Helical" evidence="1">
    <location>
        <begin position="115"/>
        <end position="136"/>
    </location>
</feature>
<dbReference type="Proteomes" id="UP001162131">
    <property type="component" value="Unassembled WGS sequence"/>
</dbReference>
<organism evidence="2 3">
    <name type="scientific">Blepharisma stoltei</name>
    <dbReference type="NCBI Taxonomy" id="1481888"/>
    <lineage>
        <taxon>Eukaryota</taxon>
        <taxon>Sar</taxon>
        <taxon>Alveolata</taxon>
        <taxon>Ciliophora</taxon>
        <taxon>Postciliodesmatophora</taxon>
        <taxon>Heterotrichea</taxon>
        <taxon>Heterotrichida</taxon>
        <taxon>Blepharismidae</taxon>
        <taxon>Blepharisma</taxon>
    </lineage>
</organism>
<feature type="transmembrane region" description="Helical" evidence="1">
    <location>
        <begin position="12"/>
        <end position="39"/>
    </location>
</feature>
<dbReference type="EMBL" id="CAJZBQ010000055">
    <property type="protein sequence ID" value="CAG9332893.1"/>
    <property type="molecule type" value="Genomic_DNA"/>
</dbReference>